<accession>A0A7S1AZW8</accession>
<dbReference type="GO" id="GO:0031418">
    <property type="term" value="F:L-ascorbic acid binding"/>
    <property type="evidence" value="ECO:0007669"/>
    <property type="project" value="InterPro"/>
</dbReference>
<feature type="compositionally biased region" description="Acidic residues" evidence="6">
    <location>
        <begin position="21"/>
        <end position="30"/>
    </location>
</feature>
<keyword evidence="3" id="KW-0223">Dioxygenase</keyword>
<feature type="region of interest" description="Disordered" evidence="6">
    <location>
        <begin position="1"/>
        <end position="44"/>
    </location>
</feature>
<sequence length="284" mass="30668">MAAEKEASVESVQDKPTPADLEADNSEDAAVDAGSKNGIPVGTRPCMELPEEDLGMPPPSAITSTIISSEPPVTLFTNFLSPEECVHLIDLCDGRWTRSMVTRGLASSLHASASVSQAKSKEEAAENQPYQVASENRTGSSVHLNFDESRTVLNVAARVAQVTGLPFENVEGLVAVRYHGGQVFKQHHDGSHRPKTVFVYLNDVEQGGETLFPHLGMKVKPKRGSAVMWSNCIYNDGNPVADQRLEHEALPPGEGCTKYGVNCFVSHTRVHNLGVKIVPVVKES</sequence>
<feature type="domain" description="Prolyl 4-hydroxylase alpha subunit" evidence="7">
    <location>
        <begin position="71"/>
        <end position="266"/>
    </location>
</feature>
<feature type="compositionally biased region" description="Polar residues" evidence="6">
    <location>
        <begin position="128"/>
        <end position="139"/>
    </location>
</feature>
<dbReference type="AlphaFoldDB" id="A0A7S1AZW8"/>
<dbReference type="InterPro" id="IPR044862">
    <property type="entry name" value="Pro_4_hyd_alph_FE2OG_OXY"/>
</dbReference>
<dbReference type="GO" id="GO:0005783">
    <property type="term" value="C:endoplasmic reticulum"/>
    <property type="evidence" value="ECO:0007669"/>
    <property type="project" value="TreeGrafter"/>
</dbReference>
<proteinExistence type="predicted"/>
<evidence type="ECO:0000313" key="8">
    <source>
        <dbReference type="EMBL" id="CAD8869040.1"/>
    </source>
</evidence>
<comment type="cofactor">
    <cofactor evidence="1">
        <name>L-ascorbate</name>
        <dbReference type="ChEBI" id="CHEBI:38290"/>
    </cofactor>
</comment>
<evidence type="ECO:0000259" key="7">
    <source>
        <dbReference type="SMART" id="SM00702"/>
    </source>
</evidence>
<keyword evidence="5" id="KW-0408">Iron</keyword>
<dbReference type="SMART" id="SM00702">
    <property type="entry name" value="P4Hc"/>
    <property type="match status" value="1"/>
</dbReference>
<dbReference type="PANTHER" id="PTHR10869:SF246">
    <property type="entry name" value="TRANSMEMBRANE PROLYL 4-HYDROXYLASE"/>
    <property type="match status" value="1"/>
</dbReference>
<evidence type="ECO:0000256" key="2">
    <source>
        <dbReference type="ARBA" id="ARBA00022723"/>
    </source>
</evidence>
<evidence type="ECO:0000256" key="4">
    <source>
        <dbReference type="ARBA" id="ARBA00023002"/>
    </source>
</evidence>
<keyword evidence="4" id="KW-0560">Oxidoreductase</keyword>
<keyword evidence="2" id="KW-0479">Metal-binding</keyword>
<gene>
    <name evidence="8" type="ORF">NSCI0253_LOCUS43396</name>
</gene>
<reference evidence="8" key="1">
    <citation type="submission" date="2021-01" db="EMBL/GenBank/DDBJ databases">
        <authorList>
            <person name="Corre E."/>
            <person name="Pelletier E."/>
            <person name="Niang G."/>
            <person name="Scheremetjew M."/>
            <person name="Finn R."/>
            <person name="Kale V."/>
            <person name="Holt S."/>
            <person name="Cochrane G."/>
            <person name="Meng A."/>
            <person name="Brown T."/>
            <person name="Cohen L."/>
        </authorList>
    </citation>
    <scope>NUCLEOTIDE SEQUENCE</scope>
</reference>
<dbReference type="GO" id="GO:0004656">
    <property type="term" value="F:procollagen-proline 4-dioxygenase activity"/>
    <property type="evidence" value="ECO:0007669"/>
    <property type="project" value="TreeGrafter"/>
</dbReference>
<dbReference type="InterPro" id="IPR006620">
    <property type="entry name" value="Pro_4_hyd_alph"/>
</dbReference>
<evidence type="ECO:0000256" key="5">
    <source>
        <dbReference type="ARBA" id="ARBA00023004"/>
    </source>
</evidence>
<protein>
    <recommendedName>
        <fullName evidence="7">Prolyl 4-hydroxylase alpha subunit domain-containing protein</fullName>
    </recommendedName>
</protein>
<feature type="region of interest" description="Disordered" evidence="6">
    <location>
        <begin position="117"/>
        <end position="139"/>
    </location>
</feature>
<organism evidence="8">
    <name type="scientific">Noctiluca scintillans</name>
    <name type="common">Sea sparkle</name>
    <name type="synonym">Red tide dinoflagellate</name>
    <dbReference type="NCBI Taxonomy" id="2966"/>
    <lineage>
        <taxon>Eukaryota</taxon>
        <taxon>Sar</taxon>
        <taxon>Alveolata</taxon>
        <taxon>Dinophyceae</taxon>
        <taxon>Noctilucales</taxon>
        <taxon>Noctilucaceae</taxon>
        <taxon>Noctiluca</taxon>
    </lineage>
</organism>
<name>A0A7S1AZW8_NOCSC</name>
<evidence type="ECO:0000256" key="3">
    <source>
        <dbReference type="ARBA" id="ARBA00022964"/>
    </source>
</evidence>
<dbReference type="InterPro" id="IPR045054">
    <property type="entry name" value="P4HA-like"/>
</dbReference>
<evidence type="ECO:0000256" key="1">
    <source>
        <dbReference type="ARBA" id="ARBA00001961"/>
    </source>
</evidence>
<dbReference type="Pfam" id="PF13640">
    <property type="entry name" value="2OG-FeII_Oxy_3"/>
    <property type="match status" value="1"/>
</dbReference>
<evidence type="ECO:0000256" key="6">
    <source>
        <dbReference type="SAM" id="MobiDB-lite"/>
    </source>
</evidence>
<dbReference type="PANTHER" id="PTHR10869">
    <property type="entry name" value="PROLYL 4-HYDROXYLASE ALPHA SUBUNIT"/>
    <property type="match status" value="1"/>
</dbReference>
<dbReference type="EMBL" id="HBFQ01061253">
    <property type="protein sequence ID" value="CAD8869040.1"/>
    <property type="molecule type" value="Transcribed_RNA"/>
</dbReference>
<dbReference type="Gene3D" id="2.60.120.620">
    <property type="entry name" value="q2cbj1_9rhob like domain"/>
    <property type="match status" value="1"/>
</dbReference>
<dbReference type="GO" id="GO:0005506">
    <property type="term" value="F:iron ion binding"/>
    <property type="evidence" value="ECO:0007669"/>
    <property type="project" value="InterPro"/>
</dbReference>